<reference evidence="4" key="2">
    <citation type="submission" date="2020-08" db="EMBL/GenBank/DDBJ databases">
        <title>Plant Genome Project.</title>
        <authorList>
            <person name="Zhang R.-G."/>
        </authorList>
    </citation>
    <scope>NUCLEOTIDE SEQUENCE</scope>
    <source>
        <strain evidence="4">Huo1</strain>
        <tissue evidence="4">Leaf</tissue>
    </source>
</reference>
<dbReference type="InterPro" id="IPR000048">
    <property type="entry name" value="IQ_motif_EF-hand-BS"/>
</dbReference>
<evidence type="ECO:0000313" key="5">
    <source>
        <dbReference type="Proteomes" id="UP000298416"/>
    </source>
</evidence>
<name>A0A8X8YE51_SALSN</name>
<evidence type="ECO:0000256" key="2">
    <source>
        <dbReference type="SAM" id="MobiDB-lite"/>
    </source>
</evidence>
<sequence>MGKTGRWLRNILTGKKEKAKEREKEQTEHRPQTPTTPKEKRRWSFRRSSAAAAPPKPLDIHIENEPKKLPLPAPASQHKAAATVAATKIQAVFRAYLVRKKSFECAERIGEAAGLGEGPFGEEASHGHAAVLIFILFYRRMQLQKNILMMQDLEENVKIVEMDLGEYRPATRGRNSYSQMQETAEAEEYSLESSPQCYSAVVSKADHARLPFSYPKAESLYNDCPNYMANTQSSRAKVRSHSAPKQRPPEAPLMLLDRRRPSIEGRNVPRAVRMQRSSSHYHWSVKLDRSAVSLKDSECGSSTTLLSNNSNYCRSLVGFEVTHFLNLFFSFFTYEVWKWLHAVFLVVTIALQSSTVAANFAVPFLSPFLGDKVCKVIVCGKGKCVASNRTSLGYECESEKGWTQSRPHDGNSFKFLPCVVPDCAIGGERNNTTNSSDPSPRQSSSEVADSASSFITCSWLIAMVALSAPIL</sequence>
<dbReference type="AlphaFoldDB" id="A0A8X8YE51"/>
<dbReference type="PANTHER" id="PTHR33881">
    <property type="entry name" value="NEUROGENIC LOCUS NOTCH-LIKE PROTEIN"/>
    <property type="match status" value="1"/>
</dbReference>
<dbReference type="PANTHER" id="PTHR33881:SF7">
    <property type="entry name" value="NEUROGENIC LOCUS NOTCH-LIKE PROTEIN"/>
    <property type="match status" value="1"/>
</dbReference>
<organism evidence="4">
    <name type="scientific">Salvia splendens</name>
    <name type="common">Scarlet sage</name>
    <dbReference type="NCBI Taxonomy" id="180675"/>
    <lineage>
        <taxon>Eukaryota</taxon>
        <taxon>Viridiplantae</taxon>
        <taxon>Streptophyta</taxon>
        <taxon>Embryophyta</taxon>
        <taxon>Tracheophyta</taxon>
        <taxon>Spermatophyta</taxon>
        <taxon>Magnoliopsida</taxon>
        <taxon>eudicotyledons</taxon>
        <taxon>Gunneridae</taxon>
        <taxon>Pentapetalae</taxon>
        <taxon>asterids</taxon>
        <taxon>lamiids</taxon>
        <taxon>Lamiales</taxon>
        <taxon>Lamiaceae</taxon>
        <taxon>Nepetoideae</taxon>
        <taxon>Mentheae</taxon>
        <taxon>Salviinae</taxon>
        <taxon>Salvia</taxon>
        <taxon>Salvia subgen. Calosphace</taxon>
        <taxon>core Calosphace</taxon>
    </lineage>
</organism>
<proteinExistence type="predicted"/>
<comment type="caution">
    <text evidence="4">The sequence shown here is derived from an EMBL/GenBank/DDBJ whole genome shotgun (WGS) entry which is preliminary data.</text>
</comment>
<evidence type="ECO:0000256" key="1">
    <source>
        <dbReference type="ARBA" id="ARBA00022860"/>
    </source>
</evidence>
<keyword evidence="5" id="KW-1185">Reference proteome</keyword>
<reference evidence="4" key="1">
    <citation type="submission" date="2018-01" db="EMBL/GenBank/DDBJ databases">
        <authorList>
            <person name="Mao J.F."/>
        </authorList>
    </citation>
    <scope>NUCLEOTIDE SEQUENCE</scope>
    <source>
        <strain evidence="4">Huo1</strain>
        <tissue evidence="4">Leaf</tissue>
    </source>
</reference>
<dbReference type="EMBL" id="PNBA02000004">
    <property type="protein sequence ID" value="KAG6428028.1"/>
    <property type="molecule type" value="Genomic_DNA"/>
</dbReference>
<feature type="compositionally biased region" description="Basic and acidic residues" evidence="2">
    <location>
        <begin position="14"/>
        <end position="31"/>
    </location>
</feature>
<dbReference type="Pfam" id="PF13178">
    <property type="entry name" value="DUF4005"/>
    <property type="match status" value="1"/>
</dbReference>
<dbReference type="InterPro" id="IPR025064">
    <property type="entry name" value="DUF4005"/>
</dbReference>
<accession>A0A8X8YE51</accession>
<dbReference type="Proteomes" id="UP000298416">
    <property type="component" value="Unassembled WGS sequence"/>
</dbReference>
<dbReference type="PROSITE" id="PS50096">
    <property type="entry name" value="IQ"/>
    <property type="match status" value="1"/>
</dbReference>
<gene>
    <name evidence="4" type="ORF">SASPL_112276</name>
</gene>
<dbReference type="Pfam" id="PF00612">
    <property type="entry name" value="IQ"/>
    <property type="match status" value="1"/>
</dbReference>
<feature type="domain" description="DUF4005" evidence="3">
    <location>
        <begin position="194"/>
        <end position="251"/>
    </location>
</feature>
<evidence type="ECO:0000313" key="4">
    <source>
        <dbReference type="EMBL" id="KAG6428028.1"/>
    </source>
</evidence>
<feature type="region of interest" description="Disordered" evidence="2">
    <location>
        <begin position="1"/>
        <end position="62"/>
    </location>
</feature>
<protein>
    <recommendedName>
        <fullName evidence="3">DUF4005 domain-containing protein</fullName>
    </recommendedName>
</protein>
<keyword evidence="1" id="KW-0112">Calmodulin-binding</keyword>
<evidence type="ECO:0000259" key="3">
    <source>
        <dbReference type="Pfam" id="PF13178"/>
    </source>
</evidence>
<dbReference type="GO" id="GO:0005516">
    <property type="term" value="F:calmodulin binding"/>
    <property type="evidence" value="ECO:0007669"/>
    <property type="project" value="UniProtKB-KW"/>
</dbReference>